<comment type="catalytic activity">
    <reaction evidence="1">
        <text>[protein]-peptidylproline (omega=180) = [protein]-peptidylproline (omega=0)</text>
        <dbReference type="Rhea" id="RHEA:16237"/>
        <dbReference type="Rhea" id="RHEA-COMP:10747"/>
        <dbReference type="Rhea" id="RHEA-COMP:10748"/>
        <dbReference type="ChEBI" id="CHEBI:83833"/>
        <dbReference type="ChEBI" id="CHEBI:83834"/>
        <dbReference type="EC" id="5.2.1.8"/>
    </reaction>
</comment>
<dbReference type="Pfam" id="PF13624">
    <property type="entry name" value="SurA_N_3"/>
    <property type="match status" value="1"/>
</dbReference>
<keyword evidence="3 7" id="KW-0732">Signal</keyword>
<dbReference type="InterPro" id="IPR050245">
    <property type="entry name" value="PrsA_foldase"/>
</dbReference>
<keyword evidence="4" id="KW-0697">Rotamase</keyword>
<dbReference type="OrthoDB" id="2972868at2"/>
<protein>
    <recommendedName>
        <fullName evidence="2">peptidylprolyl isomerase</fullName>
        <ecNumber evidence="2">5.2.1.8</ecNumber>
    </recommendedName>
</protein>
<evidence type="ECO:0000313" key="9">
    <source>
        <dbReference type="Proteomes" id="UP000295632"/>
    </source>
</evidence>
<dbReference type="PANTHER" id="PTHR47245">
    <property type="entry name" value="PEPTIDYLPROLYL ISOMERASE"/>
    <property type="match status" value="1"/>
</dbReference>
<evidence type="ECO:0000256" key="7">
    <source>
        <dbReference type="SAM" id="SignalP"/>
    </source>
</evidence>
<dbReference type="AlphaFoldDB" id="A0A4R6TS65"/>
<organism evidence="8 9">
    <name type="scientific">Aureibacillus halotolerans</name>
    <dbReference type="NCBI Taxonomy" id="1508390"/>
    <lineage>
        <taxon>Bacteria</taxon>
        <taxon>Bacillati</taxon>
        <taxon>Bacillota</taxon>
        <taxon>Bacilli</taxon>
        <taxon>Bacillales</taxon>
        <taxon>Bacillaceae</taxon>
        <taxon>Aureibacillus</taxon>
    </lineage>
</organism>
<evidence type="ECO:0000256" key="5">
    <source>
        <dbReference type="ARBA" id="ARBA00023235"/>
    </source>
</evidence>
<dbReference type="InterPro" id="IPR027304">
    <property type="entry name" value="Trigger_fact/SurA_dom_sf"/>
</dbReference>
<dbReference type="EMBL" id="SNYJ01000020">
    <property type="protein sequence ID" value="TDQ36121.1"/>
    <property type="molecule type" value="Genomic_DNA"/>
</dbReference>
<keyword evidence="9" id="KW-1185">Reference proteome</keyword>
<dbReference type="Proteomes" id="UP000295632">
    <property type="component" value="Unassembled WGS sequence"/>
</dbReference>
<feature type="chain" id="PRO_5039499962" description="peptidylprolyl isomerase" evidence="7">
    <location>
        <begin position="21"/>
        <end position="265"/>
    </location>
</feature>
<feature type="signal peptide" evidence="7">
    <location>
        <begin position="1"/>
        <end position="20"/>
    </location>
</feature>
<dbReference type="Gene3D" id="6.10.140.970">
    <property type="match status" value="1"/>
</dbReference>
<accession>A0A4R6TS65</accession>
<evidence type="ECO:0000256" key="4">
    <source>
        <dbReference type="ARBA" id="ARBA00023110"/>
    </source>
</evidence>
<comment type="caution">
    <text evidence="8">The sequence shown here is derived from an EMBL/GenBank/DDBJ whole genome shotgun (WGS) entry which is preliminary data.</text>
</comment>
<name>A0A4R6TS65_9BACI</name>
<keyword evidence="5 8" id="KW-0413">Isomerase</keyword>
<dbReference type="RefSeq" id="WP_133581851.1">
    <property type="nucleotide sequence ID" value="NZ_SNYJ01000020.1"/>
</dbReference>
<gene>
    <name evidence="8" type="ORF">EV213_12052</name>
</gene>
<dbReference type="GO" id="GO:0003755">
    <property type="term" value="F:peptidyl-prolyl cis-trans isomerase activity"/>
    <property type="evidence" value="ECO:0007669"/>
    <property type="project" value="UniProtKB-KW"/>
</dbReference>
<evidence type="ECO:0000313" key="8">
    <source>
        <dbReference type="EMBL" id="TDQ36121.1"/>
    </source>
</evidence>
<evidence type="ECO:0000256" key="2">
    <source>
        <dbReference type="ARBA" id="ARBA00013194"/>
    </source>
</evidence>
<evidence type="ECO:0000256" key="6">
    <source>
        <dbReference type="SAM" id="MobiDB-lite"/>
    </source>
</evidence>
<evidence type="ECO:0000256" key="1">
    <source>
        <dbReference type="ARBA" id="ARBA00000971"/>
    </source>
</evidence>
<dbReference type="EC" id="5.2.1.8" evidence="2"/>
<proteinExistence type="predicted"/>
<feature type="region of interest" description="Disordered" evidence="6">
    <location>
        <begin position="21"/>
        <end position="47"/>
    </location>
</feature>
<sequence length="265" mass="29146">MKRRWTAILFASLLALGACSNDSSNDEGSADADGTQNEEQTSEDSGEQAALMEIPDVVATVNGTDIEKAELDKQVEAALGQYGQKVEDAPNEQLNQLYQTGTITLINKEVLLQASKDFAPTQEEIDTERAAQVEQAGGEEELTKGIEQAGFSEEEFQTLLQDNIQIRNYLDHQIGEVNVTEEEAKAFYDENKQALSNAPTEGEGEGAEAEGQSQQMPPYEDVKEALIQQLKLQKTTEERQKVIADLKEKAEIEKFIDTGAQNENA</sequence>
<dbReference type="SUPFAM" id="SSF109998">
    <property type="entry name" value="Triger factor/SurA peptide-binding domain-like"/>
    <property type="match status" value="1"/>
</dbReference>
<dbReference type="Gene3D" id="1.10.8.1040">
    <property type="match status" value="1"/>
</dbReference>
<feature type="region of interest" description="Disordered" evidence="6">
    <location>
        <begin position="195"/>
        <end position="217"/>
    </location>
</feature>
<dbReference type="PANTHER" id="PTHR47245:SF1">
    <property type="entry name" value="FOLDASE PROTEIN PRSA"/>
    <property type="match status" value="1"/>
</dbReference>
<reference evidence="8 9" key="1">
    <citation type="submission" date="2019-03" db="EMBL/GenBank/DDBJ databases">
        <title>Genomic Encyclopedia of Type Strains, Phase IV (KMG-IV): sequencing the most valuable type-strain genomes for metagenomic binning, comparative biology and taxonomic classification.</title>
        <authorList>
            <person name="Goeker M."/>
        </authorList>
    </citation>
    <scope>NUCLEOTIDE SEQUENCE [LARGE SCALE GENOMIC DNA]</scope>
    <source>
        <strain evidence="8 9">DSM 28697</strain>
    </source>
</reference>
<evidence type="ECO:0000256" key="3">
    <source>
        <dbReference type="ARBA" id="ARBA00022729"/>
    </source>
</evidence>
<dbReference type="PROSITE" id="PS51257">
    <property type="entry name" value="PROKAR_LIPOPROTEIN"/>
    <property type="match status" value="1"/>
</dbReference>